<reference evidence="8 9" key="1">
    <citation type="submission" date="2018-10" db="EMBL/GenBank/DDBJ databases">
        <title>A high-quality apple genome assembly.</title>
        <authorList>
            <person name="Hu J."/>
        </authorList>
    </citation>
    <scope>NUCLEOTIDE SEQUENCE [LARGE SCALE GENOMIC DNA]</scope>
    <source>
        <strain evidence="9">cv. HFTH1</strain>
        <tissue evidence="8">Young leaf</tissue>
    </source>
</reference>
<evidence type="ECO:0000313" key="9">
    <source>
        <dbReference type="Proteomes" id="UP000290289"/>
    </source>
</evidence>
<dbReference type="SMR" id="A0A498JSF4"/>
<dbReference type="STRING" id="3750.A0A498JSF4"/>
<evidence type="ECO:0000256" key="5">
    <source>
        <dbReference type="ARBA" id="ARBA00023136"/>
    </source>
</evidence>
<evidence type="ECO:0000256" key="4">
    <source>
        <dbReference type="ARBA" id="ARBA00022989"/>
    </source>
</evidence>
<organism evidence="8 9">
    <name type="scientific">Malus domestica</name>
    <name type="common">Apple</name>
    <name type="synonym">Pyrus malus</name>
    <dbReference type="NCBI Taxonomy" id="3750"/>
    <lineage>
        <taxon>Eukaryota</taxon>
        <taxon>Viridiplantae</taxon>
        <taxon>Streptophyta</taxon>
        <taxon>Embryophyta</taxon>
        <taxon>Tracheophyta</taxon>
        <taxon>Spermatophyta</taxon>
        <taxon>Magnoliopsida</taxon>
        <taxon>eudicotyledons</taxon>
        <taxon>Gunneridae</taxon>
        <taxon>Pentapetalae</taxon>
        <taxon>rosids</taxon>
        <taxon>fabids</taxon>
        <taxon>Rosales</taxon>
        <taxon>Rosaceae</taxon>
        <taxon>Amygdaloideae</taxon>
        <taxon>Maleae</taxon>
        <taxon>Malus</taxon>
    </lineage>
</organism>
<dbReference type="Pfam" id="PF06749">
    <property type="entry name" value="DUF1218"/>
    <property type="match status" value="1"/>
</dbReference>
<dbReference type="Gramene" id="mRNA:MD06G0009800">
    <property type="protein sequence ID" value="mRNA:MD06G0009800"/>
    <property type="gene ID" value="MD06G0009800"/>
</dbReference>
<gene>
    <name evidence="8" type="ORF">DVH24_009665</name>
</gene>
<dbReference type="InterPro" id="IPR052222">
    <property type="entry name" value="DESIGUAL"/>
</dbReference>
<dbReference type="InterPro" id="IPR009606">
    <property type="entry name" value="DEAL/Modifying_wall_lignin1/2"/>
</dbReference>
<accession>A0A498JSF4</accession>
<evidence type="ECO:0000256" key="7">
    <source>
        <dbReference type="SAM" id="Phobius"/>
    </source>
</evidence>
<keyword evidence="5 7" id="KW-0472">Membrane</keyword>
<dbReference type="EMBL" id="RDQH01000332">
    <property type="protein sequence ID" value="RXH96823.1"/>
    <property type="molecule type" value="Genomic_DNA"/>
</dbReference>
<keyword evidence="9" id="KW-1185">Reference proteome</keyword>
<dbReference type="AlphaFoldDB" id="A0A498JSF4"/>
<dbReference type="PROSITE" id="PS51257">
    <property type="entry name" value="PROKAR_LIPOPROTEIN"/>
    <property type="match status" value="1"/>
</dbReference>
<dbReference type="GO" id="GO:0012505">
    <property type="term" value="C:endomembrane system"/>
    <property type="evidence" value="ECO:0007669"/>
    <property type="project" value="UniProtKB-SubCell"/>
</dbReference>
<evidence type="ECO:0000256" key="1">
    <source>
        <dbReference type="ARBA" id="ARBA00004127"/>
    </source>
</evidence>
<feature type="transmembrane region" description="Helical" evidence="7">
    <location>
        <begin position="53"/>
        <end position="80"/>
    </location>
</feature>
<proteinExistence type="inferred from homology"/>
<dbReference type="OrthoDB" id="1877293at2759"/>
<feature type="transmembrane region" description="Helical" evidence="7">
    <location>
        <begin position="155"/>
        <end position="179"/>
    </location>
</feature>
<evidence type="ECO:0000256" key="6">
    <source>
        <dbReference type="ARBA" id="ARBA00029467"/>
    </source>
</evidence>
<name>A0A498JSF4_MALDO</name>
<keyword evidence="2 7" id="KW-0812">Transmembrane</keyword>
<protein>
    <submittedName>
        <fullName evidence="8">Uncharacterized protein</fullName>
    </submittedName>
</protein>
<evidence type="ECO:0000256" key="2">
    <source>
        <dbReference type="ARBA" id="ARBA00022692"/>
    </source>
</evidence>
<keyword evidence="4 7" id="KW-1133">Transmembrane helix</keyword>
<comment type="caution">
    <text evidence="8">The sequence shown here is derived from an EMBL/GenBank/DDBJ whole genome shotgun (WGS) entry which is preliminary data.</text>
</comment>
<feature type="transmembrane region" description="Helical" evidence="7">
    <location>
        <begin position="111"/>
        <end position="135"/>
    </location>
</feature>
<comment type="similarity">
    <text evidence="6">Belongs to the DESIGUAL family.</text>
</comment>
<keyword evidence="3" id="KW-0732">Signal</keyword>
<evidence type="ECO:0000313" key="8">
    <source>
        <dbReference type="EMBL" id="RXH96823.1"/>
    </source>
</evidence>
<comment type="subcellular location">
    <subcellularLocation>
        <location evidence="1">Endomembrane system</location>
        <topology evidence="1">Multi-pass membrane protein</topology>
    </subcellularLocation>
</comment>
<dbReference type="PANTHER" id="PTHR31769">
    <property type="entry name" value="OS07G0462200 PROTEIN-RELATED"/>
    <property type="match status" value="1"/>
</dbReference>
<sequence length="200" mass="21643">MAKHQYEMALTLLVVASLGIVSFVSCIAAEIKRTKDDELKLLGRMCYLPESQAFGFGVAALICLLAAQIVGNLIFCSYVCSRDEKKKKMKGTSSTTTTTTSSKAKRPMVSMALLSISWMSFVIGGTLLSTATSMSREQPYGRGWLDGECYLVRQGIYIGSGILILIAIGCTLALIIVTATRSRVEDGFKVKDQSTSSELP</sequence>
<dbReference type="Proteomes" id="UP000290289">
    <property type="component" value="Chromosome 6"/>
</dbReference>
<evidence type="ECO:0000256" key="3">
    <source>
        <dbReference type="ARBA" id="ARBA00022729"/>
    </source>
</evidence>